<evidence type="ECO:0000313" key="4">
    <source>
        <dbReference type="Proteomes" id="UP000280825"/>
    </source>
</evidence>
<dbReference type="PANTHER" id="PTHR34473:SF2">
    <property type="entry name" value="UPF0699 TRANSMEMBRANE PROTEIN YDBT"/>
    <property type="match status" value="1"/>
</dbReference>
<evidence type="ECO:0000313" key="3">
    <source>
        <dbReference type="EMBL" id="RTZ04127.1"/>
    </source>
</evidence>
<dbReference type="AlphaFoldDB" id="A0A432CLP6"/>
<dbReference type="Pfam" id="PF03703">
    <property type="entry name" value="bPH_2"/>
    <property type="match status" value="1"/>
</dbReference>
<protein>
    <submittedName>
        <fullName evidence="3">PH domain-containing protein</fullName>
    </submittedName>
</protein>
<proteinExistence type="predicted"/>
<dbReference type="InterPro" id="IPR005182">
    <property type="entry name" value="YdbS-like_PH"/>
</dbReference>
<organism evidence="3 4">
    <name type="scientific">Flavobacterium bomense</name>
    <dbReference type="NCBI Taxonomy" id="2497483"/>
    <lineage>
        <taxon>Bacteria</taxon>
        <taxon>Pseudomonadati</taxon>
        <taxon>Bacteroidota</taxon>
        <taxon>Flavobacteriia</taxon>
        <taxon>Flavobacteriales</taxon>
        <taxon>Flavobacteriaceae</taxon>
        <taxon>Flavobacterium</taxon>
    </lineage>
</organism>
<dbReference type="Proteomes" id="UP000280825">
    <property type="component" value="Unassembled WGS sequence"/>
</dbReference>
<name>A0A432CLP6_9FLAO</name>
<dbReference type="RefSeq" id="WP_126555721.1">
    <property type="nucleotide sequence ID" value="NZ_RYDJ01000010.1"/>
</dbReference>
<keyword evidence="1" id="KW-1133">Transmembrane helix</keyword>
<evidence type="ECO:0000256" key="1">
    <source>
        <dbReference type="SAM" id="Phobius"/>
    </source>
</evidence>
<dbReference type="PANTHER" id="PTHR34473">
    <property type="entry name" value="UPF0699 TRANSMEMBRANE PROTEIN YDBS"/>
    <property type="match status" value="1"/>
</dbReference>
<evidence type="ECO:0000259" key="2">
    <source>
        <dbReference type="Pfam" id="PF03703"/>
    </source>
</evidence>
<gene>
    <name evidence="3" type="ORF">EKL98_09835</name>
</gene>
<accession>A0A432CLP6</accession>
<reference evidence="3 4" key="1">
    <citation type="submission" date="2018-12" db="EMBL/GenBank/DDBJ databases">
        <title>Flavobacterium sp. nov., isolated from glacier ice.</title>
        <authorList>
            <person name="Liu Q."/>
            <person name="Xin Y.-H."/>
        </authorList>
    </citation>
    <scope>NUCLEOTIDE SEQUENCE [LARGE SCALE GENOMIC DNA]</scope>
    <source>
        <strain evidence="3 4">RB1N8</strain>
    </source>
</reference>
<dbReference type="EMBL" id="RYDJ01000010">
    <property type="protein sequence ID" value="RTZ04127.1"/>
    <property type="molecule type" value="Genomic_DNA"/>
</dbReference>
<keyword evidence="1" id="KW-0812">Transmembrane</keyword>
<sequence>MENFTNETIDTGQLPKFEKVTFMNLHPKYIRVVLINLALFIGILILVPILISTFKPELFSGRVWLIIGAVIPVFSALLVVFSIIGFHKKGFAFREHDVLFRHGIIATNTIVIPYNRVQHVALHEGLISRYFGLAKIEIFTAGGNSSDIEIPGIEKEQAENIKQLLMGKIQKQL</sequence>
<keyword evidence="4" id="KW-1185">Reference proteome</keyword>
<feature type="transmembrane region" description="Helical" evidence="1">
    <location>
        <begin position="63"/>
        <end position="86"/>
    </location>
</feature>
<keyword evidence="1" id="KW-0472">Membrane</keyword>
<comment type="caution">
    <text evidence="3">The sequence shown here is derived from an EMBL/GenBank/DDBJ whole genome shotgun (WGS) entry which is preliminary data.</text>
</comment>
<feature type="transmembrane region" description="Helical" evidence="1">
    <location>
        <begin position="29"/>
        <end position="51"/>
    </location>
</feature>
<feature type="domain" description="YdbS-like PH" evidence="2">
    <location>
        <begin position="90"/>
        <end position="164"/>
    </location>
</feature>